<dbReference type="InterPro" id="IPR007024">
    <property type="entry name" value="BLUF_domain"/>
</dbReference>
<gene>
    <name evidence="2" type="ORF">HC176_11770</name>
</gene>
<dbReference type="SUPFAM" id="SSF54975">
    <property type="entry name" value="Acylphosphatase/BLUF domain-like"/>
    <property type="match status" value="1"/>
</dbReference>
<evidence type="ECO:0000313" key="3">
    <source>
        <dbReference type="Proteomes" id="UP000760545"/>
    </source>
</evidence>
<feature type="domain" description="BLUF" evidence="1">
    <location>
        <begin position="2"/>
        <end position="93"/>
    </location>
</feature>
<reference evidence="2 3" key="1">
    <citation type="submission" date="2020-03" db="EMBL/GenBank/DDBJ databases">
        <title>Tamlana sp. nov, isolated from XXX.</title>
        <authorList>
            <person name="Cao W.R."/>
        </authorList>
    </citation>
    <scope>NUCLEOTIDE SEQUENCE [LARGE SCALE GENOMIC DNA]</scope>
    <source>
        <strain evidence="2 3">HST1-43</strain>
    </source>
</reference>
<evidence type="ECO:0000259" key="1">
    <source>
        <dbReference type="PROSITE" id="PS50925"/>
    </source>
</evidence>
<dbReference type="Proteomes" id="UP000760545">
    <property type="component" value="Unassembled WGS sequence"/>
</dbReference>
<dbReference type="EMBL" id="JAAVJS010000016">
    <property type="protein sequence ID" value="NJX16165.1"/>
    <property type="molecule type" value="Genomic_DNA"/>
</dbReference>
<sequence length="136" mass="15564">MLKTICYKSKVKPGLSILDTEALFQETQNNNNSLKITGVLIKKETVFFQILEGESNRLDVLYEKIKNDSRHSNIVELLNTTVGQLSFNNFETGYRIIQDVNSLYDLQNYLIKLEGAEAEHSATFLQMIEDLLLSDE</sequence>
<accession>A0ABX1DCS8</accession>
<dbReference type="PROSITE" id="PS50925">
    <property type="entry name" value="BLUF"/>
    <property type="match status" value="1"/>
</dbReference>
<proteinExistence type="predicted"/>
<dbReference type="SMART" id="SM01034">
    <property type="entry name" value="BLUF"/>
    <property type="match status" value="1"/>
</dbReference>
<protein>
    <submittedName>
        <fullName evidence="2">BLUF domain-containing protein</fullName>
    </submittedName>
</protein>
<evidence type="ECO:0000313" key="2">
    <source>
        <dbReference type="EMBL" id="NJX16165.1"/>
    </source>
</evidence>
<name>A0ABX1DCS8_9FLAO</name>
<dbReference type="Gene3D" id="3.30.70.100">
    <property type="match status" value="1"/>
</dbReference>
<dbReference type="RefSeq" id="WP_167918535.1">
    <property type="nucleotide sequence ID" value="NZ_JAAVJS010000016.1"/>
</dbReference>
<dbReference type="Pfam" id="PF04940">
    <property type="entry name" value="BLUF"/>
    <property type="match status" value="1"/>
</dbReference>
<keyword evidence="3" id="KW-1185">Reference proteome</keyword>
<dbReference type="InterPro" id="IPR036046">
    <property type="entry name" value="Acylphosphatase-like_dom_sf"/>
</dbReference>
<organism evidence="2 3">
    <name type="scientific">Tamlana crocina</name>
    <dbReference type="NCBI Taxonomy" id="393006"/>
    <lineage>
        <taxon>Bacteria</taxon>
        <taxon>Pseudomonadati</taxon>
        <taxon>Bacteroidota</taxon>
        <taxon>Flavobacteriia</taxon>
        <taxon>Flavobacteriales</taxon>
        <taxon>Flavobacteriaceae</taxon>
        <taxon>Tamlana</taxon>
    </lineage>
</organism>
<comment type="caution">
    <text evidence="2">The sequence shown here is derived from an EMBL/GenBank/DDBJ whole genome shotgun (WGS) entry which is preliminary data.</text>
</comment>